<proteinExistence type="predicted"/>
<dbReference type="InterPro" id="IPR051257">
    <property type="entry name" value="Diverse_CBS-Domain"/>
</dbReference>
<dbReference type="Pfam" id="PF04972">
    <property type="entry name" value="BON"/>
    <property type="match status" value="1"/>
</dbReference>
<feature type="domain" description="BON" evidence="3">
    <location>
        <begin position="146"/>
        <end position="215"/>
    </location>
</feature>
<sequence>MYQTTVGAVMTREVIAVGPDADFTTLVELLVSHDIGAVPVVSEEGVLLGVVSESDLVLKHEQLGEGDGKPPSLVLRRARQRWQKSWATRAFDLMITPVYALDVRDSLGAAAREFGRSGVRRLYVLEGRTLAGVLTRGDLLKAFVRDDEDIRREIRHEVLGRALAVADGAVEVNVDRGVVTMSGEVERRTEGELAQRLAEHVLGVVHVHNLLDYRLDGAPGLARR</sequence>
<keyword evidence="6" id="KW-1185">Reference proteome</keyword>
<dbReference type="InterPro" id="IPR000644">
    <property type="entry name" value="CBS_dom"/>
</dbReference>
<evidence type="ECO:0000256" key="1">
    <source>
        <dbReference type="ARBA" id="ARBA00023122"/>
    </source>
</evidence>
<dbReference type="EMBL" id="SWMS01000018">
    <property type="protein sequence ID" value="TKG65274.1"/>
    <property type="molecule type" value="Genomic_DNA"/>
</dbReference>
<evidence type="ECO:0000259" key="3">
    <source>
        <dbReference type="PROSITE" id="PS50914"/>
    </source>
</evidence>
<dbReference type="InterPro" id="IPR007055">
    <property type="entry name" value="BON_dom"/>
</dbReference>
<keyword evidence="1 2" id="KW-0129">CBS domain</keyword>
<feature type="domain" description="CBS" evidence="4">
    <location>
        <begin position="10"/>
        <end position="68"/>
    </location>
</feature>
<dbReference type="Proteomes" id="UP000309992">
    <property type="component" value="Unassembled WGS sequence"/>
</dbReference>
<feature type="domain" description="CBS" evidence="4">
    <location>
        <begin position="94"/>
        <end position="150"/>
    </location>
</feature>
<gene>
    <name evidence="5" type="ORF">FCN18_27605</name>
</gene>
<dbReference type="InterPro" id="IPR046342">
    <property type="entry name" value="CBS_dom_sf"/>
</dbReference>
<dbReference type="Pfam" id="PF00571">
    <property type="entry name" value="CBS"/>
    <property type="match status" value="2"/>
</dbReference>
<evidence type="ECO:0000313" key="5">
    <source>
        <dbReference type="EMBL" id="TKG65274.1"/>
    </source>
</evidence>
<dbReference type="Gene3D" id="3.10.580.10">
    <property type="entry name" value="CBS-domain"/>
    <property type="match status" value="1"/>
</dbReference>
<dbReference type="SUPFAM" id="SSF54631">
    <property type="entry name" value="CBS-domain pair"/>
    <property type="match status" value="1"/>
</dbReference>
<evidence type="ECO:0000259" key="4">
    <source>
        <dbReference type="PROSITE" id="PS51371"/>
    </source>
</evidence>
<protein>
    <submittedName>
        <fullName evidence="5">CBS domain-containing protein</fullName>
    </submittedName>
</protein>
<dbReference type="RefSeq" id="WP_137096470.1">
    <property type="nucleotide sequence ID" value="NZ_SWMS01000018.1"/>
</dbReference>
<evidence type="ECO:0000313" key="6">
    <source>
        <dbReference type="Proteomes" id="UP000309992"/>
    </source>
</evidence>
<dbReference type="PIRSF" id="PIRSF036990">
    <property type="entry name" value="UCP036990_CBS_BON"/>
    <property type="match status" value="1"/>
</dbReference>
<dbReference type="PANTHER" id="PTHR43080:SF29">
    <property type="entry name" value="OS02G0818000 PROTEIN"/>
    <property type="match status" value="1"/>
</dbReference>
<reference evidence="5 6" key="1">
    <citation type="journal article" date="2015" name="Antonie Van Leeuwenhoek">
        <title>Prauserella endophytica sp. nov., an endophytic actinobacterium isolated from Tamarix taklamakanensis.</title>
        <authorList>
            <person name="Liu J.M."/>
            <person name="Habden X."/>
            <person name="Guo L."/>
            <person name="Tuo L."/>
            <person name="Jiang Z.K."/>
            <person name="Liu S.W."/>
            <person name="Liu X.F."/>
            <person name="Chen L."/>
            <person name="Li R.F."/>
            <person name="Zhang Y.Q."/>
            <person name="Sun C.H."/>
        </authorList>
    </citation>
    <scope>NUCLEOTIDE SEQUENCE [LARGE SCALE GENOMIC DNA]</scope>
    <source>
        <strain evidence="5 6">CGMCC 4.7182</strain>
    </source>
</reference>
<name>A0ABY2RYL0_9PSEU</name>
<organism evidence="5 6">
    <name type="scientific">Prauserella endophytica</name>
    <dbReference type="NCBI Taxonomy" id="1592324"/>
    <lineage>
        <taxon>Bacteria</taxon>
        <taxon>Bacillati</taxon>
        <taxon>Actinomycetota</taxon>
        <taxon>Actinomycetes</taxon>
        <taxon>Pseudonocardiales</taxon>
        <taxon>Pseudonocardiaceae</taxon>
        <taxon>Prauserella</taxon>
        <taxon>Prauserella coralliicola group</taxon>
    </lineage>
</organism>
<dbReference type="SMART" id="SM00116">
    <property type="entry name" value="CBS"/>
    <property type="match status" value="2"/>
</dbReference>
<evidence type="ECO:0000256" key="2">
    <source>
        <dbReference type="PROSITE-ProRule" id="PRU00703"/>
    </source>
</evidence>
<dbReference type="PANTHER" id="PTHR43080">
    <property type="entry name" value="CBS DOMAIN-CONTAINING PROTEIN CBSX3, MITOCHONDRIAL"/>
    <property type="match status" value="1"/>
</dbReference>
<dbReference type="PROSITE" id="PS51371">
    <property type="entry name" value="CBS"/>
    <property type="match status" value="2"/>
</dbReference>
<comment type="caution">
    <text evidence="5">The sequence shown here is derived from an EMBL/GenBank/DDBJ whole genome shotgun (WGS) entry which is preliminary data.</text>
</comment>
<dbReference type="InterPro" id="IPR017080">
    <property type="entry name" value="UCP036990_CBS_BON"/>
</dbReference>
<accession>A0ABY2RYL0</accession>
<dbReference type="PROSITE" id="PS50914">
    <property type="entry name" value="BON"/>
    <property type="match status" value="1"/>
</dbReference>
<dbReference type="Gene3D" id="3.30.1340.30">
    <property type="match status" value="1"/>
</dbReference>